<protein>
    <submittedName>
        <fullName evidence="1">Uncharacterized protein</fullName>
    </submittedName>
</protein>
<gene>
    <name evidence="1" type="ORF">A3F29_00110</name>
</gene>
<dbReference type="EMBL" id="MFZV01000056">
    <property type="protein sequence ID" value="OGK29836.1"/>
    <property type="molecule type" value="Genomic_DNA"/>
</dbReference>
<comment type="caution">
    <text evidence="1">The sequence shown here is derived from an EMBL/GenBank/DDBJ whole genome shotgun (WGS) entry which is preliminary data.</text>
</comment>
<organism evidence="1 2">
    <name type="scientific">Candidatus Roizmanbacteria bacterium RIFCSPHIGHO2_12_FULL_33_9</name>
    <dbReference type="NCBI Taxonomy" id="1802045"/>
    <lineage>
        <taxon>Bacteria</taxon>
        <taxon>Candidatus Roizmaniibacteriota</taxon>
    </lineage>
</organism>
<reference evidence="1 2" key="1">
    <citation type="journal article" date="2016" name="Nat. Commun.">
        <title>Thousands of microbial genomes shed light on interconnected biogeochemical processes in an aquifer system.</title>
        <authorList>
            <person name="Anantharaman K."/>
            <person name="Brown C.T."/>
            <person name="Hug L.A."/>
            <person name="Sharon I."/>
            <person name="Castelle C.J."/>
            <person name="Probst A.J."/>
            <person name="Thomas B.C."/>
            <person name="Singh A."/>
            <person name="Wilkins M.J."/>
            <person name="Karaoz U."/>
            <person name="Brodie E.L."/>
            <person name="Williams K.H."/>
            <person name="Hubbard S.S."/>
            <person name="Banfield J.F."/>
        </authorList>
    </citation>
    <scope>NUCLEOTIDE SEQUENCE [LARGE SCALE GENOMIC DNA]</scope>
</reference>
<dbReference type="AlphaFoldDB" id="A0A1F7HFW8"/>
<name>A0A1F7HFW8_9BACT</name>
<sequence>MLTSRDLNKIDKLITKRTEEVVERVVNRRVKIIVKKEIKTLDNKIIRKINLLISYFENEFLPLEKRVTRVEKHLNLN</sequence>
<dbReference type="Proteomes" id="UP000177199">
    <property type="component" value="Unassembled WGS sequence"/>
</dbReference>
<accession>A0A1F7HFW8</accession>
<evidence type="ECO:0000313" key="1">
    <source>
        <dbReference type="EMBL" id="OGK29836.1"/>
    </source>
</evidence>
<evidence type="ECO:0000313" key="2">
    <source>
        <dbReference type="Proteomes" id="UP000177199"/>
    </source>
</evidence>
<proteinExistence type="predicted"/>